<dbReference type="RefSeq" id="WP_008818232.1">
    <property type="nucleotide sequence ID" value="NZ_AP025565.1"/>
</dbReference>
<sequence length="65" mass="7401">MLIEFLGEILVEGVAYGTYGLMELFLDSLYKGWNKTLKKLLCVLMGITMWILIGYMIIGILEIVL</sequence>
<dbReference type="EMBL" id="JAKTMA010000029">
    <property type="protein sequence ID" value="MCR0234215.1"/>
    <property type="molecule type" value="Genomic_DNA"/>
</dbReference>
<evidence type="ECO:0000313" key="3">
    <source>
        <dbReference type="EMBL" id="MZH54849.1"/>
    </source>
</evidence>
<name>A0AAP2UQN8_CLOIN</name>
<organism evidence="2 4">
    <name type="scientific">Clostridium innocuum</name>
    <dbReference type="NCBI Taxonomy" id="1522"/>
    <lineage>
        <taxon>Bacteria</taxon>
        <taxon>Bacillati</taxon>
        <taxon>Bacillota</taxon>
        <taxon>Clostridia</taxon>
        <taxon>Eubacteriales</taxon>
        <taxon>Clostridiaceae</taxon>
        <taxon>Clostridium</taxon>
    </lineage>
</organism>
<accession>A0AAP2UQN8</accession>
<feature type="transmembrane region" description="Helical" evidence="1">
    <location>
        <begin position="40"/>
        <end position="61"/>
    </location>
</feature>
<evidence type="ECO:0000256" key="1">
    <source>
        <dbReference type="SAM" id="Phobius"/>
    </source>
</evidence>
<evidence type="ECO:0000313" key="2">
    <source>
        <dbReference type="EMBL" id="MCR0234215.1"/>
    </source>
</evidence>
<dbReference type="Proteomes" id="UP001203972">
    <property type="component" value="Unassembled WGS sequence"/>
</dbReference>
<keyword evidence="1" id="KW-1133">Transmembrane helix</keyword>
<keyword evidence="1" id="KW-0472">Membrane</keyword>
<proteinExistence type="predicted"/>
<dbReference type="EMBL" id="WWTN01000004">
    <property type="protein sequence ID" value="MZH54849.1"/>
    <property type="molecule type" value="Genomic_DNA"/>
</dbReference>
<reference evidence="3" key="1">
    <citation type="journal article" date="2019" name="Nat. Med.">
        <title>A library of human gut bacterial isolates paired with longitudinal multiomics data enables mechanistic microbiome research.</title>
        <authorList>
            <person name="Poyet M."/>
            <person name="Groussin M."/>
            <person name="Gibbons S.M."/>
            <person name="Avila-Pacheco J."/>
            <person name="Jiang X."/>
            <person name="Kearney S.M."/>
            <person name="Perrotta A.R."/>
            <person name="Berdy B."/>
            <person name="Zhao S."/>
            <person name="Lieberman T.D."/>
            <person name="Swanson P.K."/>
            <person name="Smith M."/>
            <person name="Roesemann S."/>
            <person name="Alexander J.E."/>
            <person name="Rich S.A."/>
            <person name="Livny J."/>
            <person name="Vlamakis H."/>
            <person name="Clish C."/>
            <person name="Bullock K."/>
            <person name="Deik A."/>
            <person name="Scott J."/>
            <person name="Pierce K.A."/>
            <person name="Xavier R.J."/>
            <person name="Alm E.J."/>
        </authorList>
    </citation>
    <scope>NUCLEOTIDE SEQUENCE</scope>
    <source>
        <strain evidence="3">BIOML-A12</strain>
    </source>
</reference>
<dbReference type="Proteomes" id="UP000604383">
    <property type="component" value="Unassembled WGS sequence"/>
</dbReference>
<keyword evidence="1" id="KW-0812">Transmembrane</keyword>
<evidence type="ECO:0000313" key="4">
    <source>
        <dbReference type="Proteomes" id="UP001203972"/>
    </source>
</evidence>
<reference evidence="2" key="2">
    <citation type="journal article" date="2022" name="Clin. Infect. Dis.">
        <title>Association between Clostridium innocuum and antibiotic-associated diarrhea in adults and children: A cross-sectional study and comparative genomics analysis.</title>
        <authorList>
            <person name="Cherny K.E."/>
            <person name="Muscat E.B."/>
            <person name="Balaji A."/>
            <person name="Mukherjee J."/>
            <person name="Ozer E.A."/>
            <person name="Angarone M.P."/>
            <person name="Hauser A.R."/>
            <person name="Sichel J.S."/>
            <person name="Amponsah E."/>
            <person name="Kociolek L.K."/>
        </authorList>
    </citation>
    <scope>NUCLEOTIDE SEQUENCE</scope>
    <source>
        <strain evidence="2">NU1-AC-029v</strain>
    </source>
</reference>
<gene>
    <name evidence="3" type="ORF">GT664_03515</name>
    <name evidence="2" type="ORF">MKC95_15695</name>
</gene>
<dbReference type="AlphaFoldDB" id="A0AAP2UQN8"/>
<comment type="caution">
    <text evidence="2">The sequence shown here is derived from an EMBL/GenBank/DDBJ whole genome shotgun (WGS) entry which is preliminary data.</text>
</comment>
<protein>
    <submittedName>
        <fullName evidence="2">Uncharacterized protein</fullName>
    </submittedName>
</protein>